<dbReference type="InterPro" id="IPR011993">
    <property type="entry name" value="PH-like_dom_sf"/>
</dbReference>
<dbReference type="SMART" id="SM00751">
    <property type="entry name" value="BSD"/>
    <property type="match status" value="2"/>
</dbReference>
<dbReference type="AlphaFoldDB" id="A0A367LBW0"/>
<evidence type="ECO:0000256" key="6">
    <source>
        <dbReference type="ARBA" id="ARBA00023242"/>
    </source>
</evidence>
<sequence>MDIPFGRTIFKKKDGILSLTSDYETVIWTPTSASAPIISLPVSRISNLQQTPDSSSKVMLKIFEKADNEIEPATYLFHFYSSDARADAKAIKDVLSRLLANIRSNDTNLPGPSAETLLATSAPDPNSALSAPMPSAAAVNSQQFLLKWFDDGQLKVDIGLQQSLMKKDKSLYQTYMEAMRTKPESISGAAFNSQFWSTRINLLRAHAIEINQKKGAYNVLSTVKPRTVDGELKLNISVEQVQLILAQHPLVRRIYNENVPKLSESDFWSRFFLSRLSKSLRGERVTDSDRSDPLFDKYSVSDNTSSTSKISILAVPYIINLEANEENQGGFRTGNAKDIEMRHRTNMSIAKTLNSMSDKIMANVSPTDSAKYDEGRRNDIYGGELSLRDLKADYQENRIMLHIKGLHRNLHQQDLASFSRALNVGRQDPEEVLARVKKTVLSIADEGGNEAALHGAIDFDDDIDNGDERLEGLRVGSRAATTDAEGEVMKDIRQQRAQELGHLDDTSSPMGLPPPMTEKCSLTHATTIEFLQQFWNAFLSGDSDRAAELQYLAESLKCSEARIAAAAQEADAERDALIRKRKQEIRHHFEQTGKKIKWKSQMIGGGHEAVDTIMRPVLSALTQAQDNYSKALLADGLQSTTE</sequence>
<keyword evidence="3" id="KW-0677">Repeat</keyword>
<dbReference type="CDD" id="cd13229">
    <property type="entry name" value="PH_TFIIH"/>
    <property type="match status" value="1"/>
</dbReference>
<evidence type="ECO:0000259" key="7">
    <source>
        <dbReference type="PROSITE" id="PS50858"/>
    </source>
</evidence>
<evidence type="ECO:0000256" key="5">
    <source>
        <dbReference type="ARBA" id="ARBA00023163"/>
    </source>
</evidence>
<dbReference type="InterPro" id="IPR013876">
    <property type="entry name" value="TFIIH_BTF_p62_N"/>
</dbReference>
<dbReference type="InterPro" id="IPR027079">
    <property type="entry name" value="Tfb1/GTF2H1"/>
</dbReference>
<dbReference type="Gene3D" id="1.10.3970.10">
    <property type="entry name" value="BSD domain"/>
    <property type="match status" value="1"/>
</dbReference>
<dbReference type="SUPFAM" id="SSF50729">
    <property type="entry name" value="PH domain-like"/>
    <property type="match status" value="1"/>
</dbReference>
<keyword evidence="4" id="KW-0805">Transcription regulation</keyword>
<dbReference type="Pfam" id="PF08567">
    <property type="entry name" value="PH_TFIIH"/>
    <property type="match status" value="1"/>
</dbReference>
<protein>
    <recommendedName>
        <fullName evidence="7">BSD domain-containing protein</fullName>
    </recommendedName>
</protein>
<gene>
    <name evidence="8" type="ORF">L249_4192</name>
</gene>
<dbReference type="InterPro" id="IPR005607">
    <property type="entry name" value="BSD_dom"/>
</dbReference>
<dbReference type="GO" id="GO:0000439">
    <property type="term" value="C:transcription factor TFIIH core complex"/>
    <property type="evidence" value="ECO:0007669"/>
    <property type="project" value="InterPro"/>
</dbReference>
<evidence type="ECO:0000256" key="4">
    <source>
        <dbReference type="ARBA" id="ARBA00023015"/>
    </source>
</evidence>
<comment type="subcellular location">
    <subcellularLocation>
        <location evidence="1">Nucleus</location>
    </subcellularLocation>
</comment>
<dbReference type="GO" id="GO:0006351">
    <property type="term" value="P:DNA-templated transcription"/>
    <property type="evidence" value="ECO:0007669"/>
    <property type="project" value="InterPro"/>
</dbReference>
<dbReference type="EMBL" id="LKCN02000009">
    <property type="protein sequence ID" value="RCI11910.1"/>
    <property type="molecule type" value="Genomic_DNA"/>
</dbReference>
<dbReference type="Gene3D" id="2.30.29.30">
    <property type="entry name" value="Pleckstrin-homology domain (PH domain)/Phosphotyrosine-binding domain (PTB)"/>
    <property type="match status" value="1"/>
</dbReference>
<dbReference type="SUPFAM" id="SSF140383">
    <property type="entry name" value="BSD domain-like"/>
    <property type="match status" value="1"/>
</dbReference>
<comment type="caution">
    <text evidence="8">The sequence shown here is derived from an EMBL/GenBank/DDBJ whole genome shotgun (WGS) entry which is preliminary data.</text>
</comment>
<evidence type="ECO:0000313" key="9">
    <source>
        <dbReference type="Proteomes" id="UP000253664"/>
    </source>
</evidence>
<evidence type="ECO:0000256" key="3">
    <source>
        <dbReference type="ARBA" id="ARBA00022737"/>
    </source>
</evidence>
<dbReference type="PROSITE" id="PS50858">
    <property type="entry name" value="BSD"/>
    <property type="match status" value="1"/>
</dbReference>
<dbReference type="Pfam" id="PF03909">
    <property type="entry name" value="BSD"/>
    <property type="match status" value="2"/>
</dbReference>
<keyword evidence="6" id="KW-0539">Nucleus</keyword>
<dbReference type="InterPro" id="IPR035925">
    <property type="entry name" value="BSD_dom_sf"/>
</dbReference>
<name>A0A367LBW0_9HYPO</name>
<evidence type="ECO:0000313" key="8">
    <source>
        <dbReference type="EMBL" id="RCI11910.1"/>
    </source>
</evidence>
<evidence type="ECO:0000256" key="1">
    <source>
        <dbReference type="ARBA" id="ARBA00004123"/>
    </source>
</evidence>
<evidence type="ECO:0000256" key="2">
    <source>
        <dbReference type="ARBA" id="ARBA00009448"/>
    </source>
</evidence>
<accession>A0A367LBW0</accession>
<comment type="similarity">
    <text evidence="2">Belongs to the TFB1 family.</text>
</comment>
<feature type="domain" description="BSD" evidence="7">
    <location>
        <begin position="228"/>
        <end position="279"/>
    </location>
</feature>
<keyword evidence="9" id="KW-1185">Reference proteome</keyword>
<dbReference type="STRING" id="1330021.A0A367LBW0"/>
<organism evidence="8 9">
    <name type="scientific">Ophiocordyceps polyrhachis-furcata BCC 54312</name>
    <dbReference type="NCBI Taxonomy" id="1330021"/>
    <lineage>
        <taxon>Eukaryota</taxon>
        <taxon>Fungi</taxon>
        <taxon>Dikarya</taxon>
        <taxon>Ascomycota</taxon>
        <taxon>Pezizomycotina</taxon>
        <taxon>Sordariomycetes</taxon>
        <taxon>Hypocreomycetidae</taxon>
        <taxon>Hypocreales</taxon>
        <taxon>Ophiocordycipitaceae</taxon>
        <taxon>Ophiocordyceps</taxon>
    </lineage>
</organism>
<dbReference type="GO" id="GO:0006289">
    <property type="term" value="P:nucleotide-excision repair"/>
    <property type="evidence" value="ECO:0007669"/>
    <property type="project" value="InterPro"/>
</dbReference>
<dbReference type="PANTHER" id="PTHR12856">
    <property type="entry name" value="TRANSCRIPTION INITIATION FACTOR IIH-RELATED"/>
    <property type="match status" value="1"/>
</dbReference>
<dbReference type="Proteomes" id="UP000253664">
    <property type="component" value="Unassembled WGS sequence"/>
</dbReference>
<reference evidence="8 9" key="1">
    <citation type="journal article" date="2015" name="BMC Genomics">
        <title>Insights from the genome of Ophiocordyceps polyrhachis-furcata to pathogenicity and host specificity in insect fungi.</title>
        <authorList>
            <person name="Wichadakul D."/>
            <person name="Kobmoo N."/>
            <person name="Ingsriswang S."/>
            <person name="Tangphatsornruang S."/>
            <person name="Chantasingh D."/>
            <person name="Luangsa-ard J.J."/>
            <person name="Eurwilaichitr L."/>
        </authorList>
    </citation>
    <scope>NUCLEOTIDE SEQUENCE [LARGE SCALE GENOMIC DNA]</scope>
    <source>
        <strain evidence="8 9">BCC 54312</strain>
    </source>
</reference>
<dbReference type="OrthoDB" id="360521at2759"/>
<proteinExistence type="inferred from homology"/>
<keyword evidence="5" id="KW-0804">Transcription</keyword>